<dbReference type="Gene3D" id="1.25.40.10">
    <property type="entry name" value="Tetratricopeptide repeat domain"/>
    <property type="match status" value="2"/>
</dbReference>
<dbReference type="InterPro" id="IPR011990">
    <property type="entry name" value="TPR-like_helical_dom_sf"/>
</dbReference>
<accession>A0A498KFE2</accession>
<dbReference type="Pfam" id="PF12854">
    <property type="entry name" value="PPR_1"/>
    <property type="match status" value="1"/>
</dbReference>
<name>A0A498KFE2_MALDO</name>
<feature type="repeat" description="PPR" evidence="3">
    <location>
        <begin position="258"/>
        <end position="292"/>
    </location>
</feature>
<keyword evidence="2" id="KW-0677">Repeat</keyword>
<evidence type="ECO:0000256" key="1">
    <source>
        <dbReference type="ARBA" id="ARBA00007626"/>
    </source>
</evidence>
<gene>
    <name evidence="4" type="ORF">DVH24_038739</name>
</gene>
<keyword evidence="5" id="KW-1185">Reference proteome</keyword>
<dbReference type="EMBL" id="RDQH01000329">
    <property type="protein sequence ID" value="RXI04465.1"/>
    <property type="molecule type" value="Genomic_DNA"/>
</dbReference>
<feature type="repeat" description="PPR" evidence="3">
    <location>
        <begin position="153"/>
        <end position="187"/>
    </location>
</feature>
<dbReference type="InterPro" id="IPR002885">
    <property type="entry name" value="PPR_rpt"/>
</dbReference>
<dbReference type="Proteomes" id="UP000290289">
    <property type="component" value="Chromosome 3"/>
</dbReference>
<protein>
    <recommendedName>
        <fullName evidence="6">Pentatricopeptide repeat-containing protein</fullName>
    </recommendedName>
</protein>
<evidence type="ECO:0000313" key="4">
    <source>
        <dbReference type="EMBL" id="RXI04465.1"/>
    </source>
</evidence>
<evidence type="ECO:0000256" key="3">
    <source>
        <dbReference type="PROSITE-ProRule" id="PRU00708"/>
    </source>
</evidence>
<dbReference type="Pfam" id="PF13041">
    <property type="entry name" value="PPR_2"/>
    <property type="match status" value="2"/>
</dbReference>
<comment type="caution">
    <text evidence="4">The sequence shown here is derived from an EMBL/GenBank/DDBJ whole genome shotgun (WGS) entry which is preliminary data.</text>
</comment>
<dbReference type="NCBIfam" id="TIGR00756">
    <property type="entry name" value="PPR"/>
    <property type="match status" value="5"/>
</dbReference>
<evidence type="ECO:0000313" key="5">
    <source>
        <dbReference type="Proteomes" id="UP000290289"/>
    </source>
</evidence>
<evidence type="ECO:0000256" key="2">
    <source>
        <dbReference type="ARBA" id="ARBA00022737"/>
    </source>
</evidence>
<feature type="repeat" description="PPR" evidence="3">
    <location>
        <begin position="118"/>
        <end position="152"/>
    </location>
</feature>
<dbReference type="PROSITE" id="PS51375">
    <property type="entry name" value="PPR"/>
    <property type="match status" value="5"/>
</dbReference>
<comment type="similarity">
    <text evidence="1">Belongs to the PPR family. P subfamily.</text>
</comment>
<sequence length="323" mass="35493">MLNMMRATTMAASTSFKVDLGIGSRLRGRGCTPCVRRNASNASSVVRYPIQVLTQVAKLKHYATVIVLNDQMGLLGIGPNAYTLNIIINCFSHLNQIGFGLSVLGKFFNTLIHGVIPNVVIYTTLMDGFCKVGRTQDAQKLSSQMQACGHFPDVQTYAVLLGGLCKNQQFPEAIQLLRDMESKKLEPNIVIYAILIGGLCIGGKVEFARDLFRSLSSRGLQPNTRTYNIMIGGFCNRGLTNEAVKLLKEMEEKGCSPNGWTYNIIIRGIFNNNELSEAMGLIQQMVGKDFKGVASFLDTNCFAGDEIQQTMLPGDDVLSWTLI</sequence>
<dbReference type="PANTHER" id="PTHR47941">
    <property type="entry name" value="PENTATRICOPEPTIDE REPEAT-CONTAINING PROTEIN 3, MITOCHONDRIAL"/>
    <property type="match status" value="1"/>
</dbReference>
<dbReference type="AlphaFoldDB" id="A0A498KFE2"/>
<reference evidence="4 5" key="1">
    <citation type="submission" date="2018-10" db="EMBL/GenBank/DDBJ databases">
        <title>A high-quality apple genome assembly.</title>
        <authorList>
            <person name="Hu J."/>
        </authorList>
    </citation>
    <scope>NUCLEOTIDE SEQUENCE [LARGE SCALE GENOMIC DNA]</scope>
    <source>
        <strain evidence="5">cv. HFTH1</strain>
        <tissue evidence="4">Young leaf</tissue>
    </source>
</reference>
<feature type="repeat" description="PPR" evidence="3">
    <location>
        <begin position="223"/>
        <end position="257"/>
    </location>
</feature>
<feature type="repeat" description="PPR" evidence="3">
    <location>
        <begin position="188"/>
        <end position="222"/>
    </location>
</feature>
<evidence type="ECO:0008006" key="6">
    <source>
        <dbReference type="Google" id="ProtNLM"/>
    </source>
</evidence>
<proteinExistence type="inferred from homology"/>
<organism evidence="4 5">
    <name type="scientific">Malus domestica</name>
    <name type="common">Apple</name>
    <name type="synonym">Pyrus malus</name>
    <dbReference type="NCBI Taxonomy" id="3750"/>
    <lineage>
        <taxon>Eukaryota</taxon>
        <taxon>Viridiplantae</taxon>
        <taxon>Streptophyta</taxon>
        <taxon>Embryophyta</taxon>
        <taxon>Tracheophyta</taxon>
        <taxon>Spermatophyta</taxon>
        <taxon>Magnoliopsida</taxon>
        <taxon>eudicotyledons</taxon>
        <taxon>Gunneridae</taxon>
        <taxon>Pentapetalae</taxon>
        <taxon>rosids</taxon>
        <taxon>fabids</taxon>
        <taxon>Rosales</taxon>
        <taxon>Rosaceae</taxon>
        <taxon>Amygdaloideae</taxon>
        <taxon>Maleae</taxon>
        <taxon>Malus</taxon>
    </lineage>
</organism>